<sequence>MSAPAPGSGQYDAPNGELQAQSGDTVAGCLSHVCVATGTGLEIYDLGESQEAMDRFGAAVMPVAQRMGLPQSPAPPASSPVHTYGGPGA</sequence>
<dbReference type="Proteomes" id="UP000515307">
    <property type="component" value="Chromosome"/>
</dbReference>
<evidence type="ECO:0000256" key="1">
    <source>
        <dbReference type="SAM" id="MobiDB-lite"/>
    </source>
</evidence>
<proteinExistence type="predicted"/>
<feature type="region of interest" description="Disordered" evidence="1">
    <location>
        <begin position="67"/>
        <end position="89"/>
    </location>
</feature>
<gene>
    <name evidence="2" type="ORF">F0344_28290</name>
</gene>
<organism evidence="2 3">
    <name type="scientific">Streptomyces finlayi</name>
    <dbReference type="NCBI Taxonomy" id="67296"/>
    <lineage>
        <taxon>Bacteria</taxon>
        <taxon>Bacillati</taxon>
        <taxon>Actinomycetota</taxon>
        <taxon>Actinomycetes</taxon>
        <taxon>Kitasatosporales</taxon>
        <taxon>Streptomycetaceae</taxon>
        <taxon>Streptomyces</taxon>
    </lineage>
</organism>
<dbReference type="AlphaFoldDB" id="A0A7G7BRL1"/>
<dbReference type="EMBL" id="CP045702">
    <property type="protein sequence ID" value="QNE77976.1"/>
    <property type="molecule type" value="Genomic_DNA"/>
</dbReference>
<protein>
    <submittedName>
        <fullName evidence="2">Uncharacterized protein</fullName>
    </submittedName>
</protein>
<name>A0A7G7BRL1_9ACTN</name>
<feature type="region of interest" description="Disordered" evidence="1">
    <location>
        <begin position="1"/>
        <end position="21"/>
    </location>
</feature>
<evidence type="ECO:0000313" key="3">
    <source>
        <dbReference type="Proteomes" id="UP000515307"/>
    </source>
</evidence>
<dbReference type="RefSeq" id="WP_185301437.1">
    <property type="nucleotide sequence ID" value="NZ_CP045702.1"/>
</dbReference>
<keyword evidence="3" id="KW-1185">Reference proteome</keyword>
<dbReference type="KEGG" id="sfiy:F0344_28290"/>
<evidence type="ECO:0000313" key="2">
    <source>
        <dbReference type="EMBL" id="QNE77976.1"/>
    </source>
</evidence>
<accession>A0A7G7BRL1</accession>
<reference evidence="3" key="1">
    <citation type="submission" date="2019-10" db="EMBL/GenBank/DDBJ databases">
        <title>Antimicrobial potential of Antarctic Bacteria.</title>
        <authorList>
            <person name="Benaud N."/>
            <person name="Edwards R.J."/>
            <person name="Ferrari B.C."/>
        </authorList>
    </citation>
    <scope>NUCLEOTIDE SEQUENCE [LARGE SCALE GENOMIC DNA]</scope>
    <source>
        <strain evidence="3">NBSH44</strain>
    </source>
</reference>